<keyword evidence="1 3" id="KW-0732">Signal</keyword>
<dbReference type="GO" id="GO:0005576">
    <property type="term" value="C:extracellular region"/>
    <property type="evidence" value="ECO:0007669"/>
    <property type="project" value="InterPro"/>
</dbReference>
<dbReference type="PROSITE" id="PS00562">
    <property type="entry name" value="CBM1_1"/>
    <property type="match status" value="1"/>
</dbReference>
<dbReference type="SUPFAM" id="SSF57180">
    <property type="entry name" value="Cellulose-binding domain"/>
    <property type="match status" value="1"/>
</dbReference>
<dbReference type="InterPro" id="IPR000254">
    <property type="entry name" value="CBD"/>
</dbReference>
<evidence type="ECO:0000313" key="5">
    <source>
        <dbReference type="EMBL" id="KAK7029420.1"/>
    </source>
</evidence>
<reference evidence="5 6" key="1">
    <citation type="submission" date="2024-01" db="EMBL/GenBank/DDBJ databases">
        <title>A draft genome for a cacao thread blight-causing isolate of Paramarasmius palmivorus.</title>
        <authorList>
            <person name="Baruah I.K."/>
            <person name="Bukari Y."/>
            <person name="Amoako-Attah I."/>
            <person name="Meinhardt L.W."/>
            <person name="Bailey B.A."/>
            <person name="Cohen S.P."/>
        </authorList>
    </citation>
    <scope>NUCLEOTIDE SEQUENCE [LARGE SCALE GENOMIC DNA]</scope>
    <source>
        <strain evidence="5 6">GH-12</strain>
    </source>
</reference>
<dbReference type="Pfam" id="PF00734">
    <property type="entry name" value="CBM_1"/>
    <property type="match status" value="1"/>
</dbReference>
<dbReference type="GO" id="GO:0005975">
    <property type="term" value="P:carbohydrate metabolic process"/>
    <property type="evidence" value="ECO:0007669"/>
    <property type="project" value="InterPro"/>
</dbReference>
<feature type="domain" description="CBM1" evidence="4">
    <location>
        <begin position="18"/>
        <end position="54"/>
    </location>
</feature>
<keyword evidence="6" id="KW-1185">Reference proteome</keyword>
<evidence type="ECO:0000256" key="2">
    <source>
        <dbReference type="SAM" id="MobiDB-lite"/>
    </source>
</evidence>
<comment type="caution">
    <text evidence="5">The sequence shown here is derived from an EMBL/GenBank/DDBJ whole genome shotgun (WGS) entry which is preliminary data.</text>
</comment>
<evidence type="ECO:0000256" key="3">
    <source>
        <dbReference type="SAM" id="SignalP"/>
    </source>
</evidence>
<dbReference type="EMBL" id="JAYKXP010000084">
    <property type="protein sequence ID" value="KAK7029420.1"/>
    <property type="molecule type" value="Genomic_DNA"/>
</dbReference>
<dbReference type="InterPro" id="IPR057230">
    <property type="entry name" value="DUF7908"/>
</dbReference>
<name>A0AAW0BQH5_9AGAR</name>
<dbReference type="GO" id="GO:0030248">
    <property type="term" value="F:cellulose binding"/>
    <property type="evidence" value="ECO:0007669"/>
    <property type="project" value="InterPro"/>
</dbReference>
<feature type="chain" id="PRO_5043642675" description="CBM1 domain-containing protein" evidence="3">
    <location>
        <begin position="18"/>
        <end position="237"/>
    </location>
</feature>
<protein>
    <recommendedName>
        <fullName evidence="4">CBM1 domain-containing protein</fullName>
    </recommendedName>
</protein>
<feature type="region of interest" description="Disordered" evidence="2">
    <location>
        <begin position="61"/>
        <end position="83"/>
    </location>
</feature>
<evidence type="ECO:0000313" key="6">
    <source>
        <dbReference type="Proteomes" id="UP001383192"/>
    </source>
</evidence>
<evidence type="ECO:0000256" key="1">
    <source>
        <dbReference type="ARBA" id="ARBA00022729"/>
    </source>
</evidence>
<organism evidence="5 6">
    <name type="scientific">Paramarasmius palmivorus</name>
    <dbReference type="NCBI Taxonomy" id="297713"/>
    <lineage>
        <taxon>Eukaryota</taxon>
        <taxon>Fungi</taxon>
        <taxon>Dikarya</taxon>
        <taxon>Basidiomycota</taxon>
        <taxon>Agaricomycotina</taxon>
        <taxon>Agaricomycetes</taxon>
        <taxon>Agaricomycetidae</taxon>
        <taxon>Agaricales</taxon>
        <taxon>Marasmiineae</taxon>
        <taxon>Marasmiaceae</taxon>
        <taxon>Paramarasmius</taxon>
    </lineage>
</organism>
<feature type="signal peptide" evidence="3">
    <location>
        <begin position="1"/>
        <end position="17"/>
    </location>
</feature>
<dbReference type="SMART" id="SM00236">
    <property type="entry name" value="fCBD"/>
    <property type="match status" value="1"/>
</dbReference>
<gene>
    <name evidence="5" type="ORF">VNI00_014674</name>
</gene>
<dbReference type="AlphaFoldDB" id="A0AAW0BQH5"/>
<proteinExistence type="predicted"/>
<evidence type="ECO:0000259" key="4">
    <source>
        <dbReference type="PROSITE" id="PS51164"/>
    </source>
</evidence>
<feature type="compositionally biased region" description="Gly residues" evidence="2">
    <location>
        <begin position="61"/>
        <end position="72"/>
    </location>
</feature>
<feature type="compositionally biased region" description="Low complexity" evidence="2">
    <location>
        <begin position="73"/>
        <end position="83"/>
    </location>
</feature>
<accession>A0AAW0BQH5</accession>
<sequence>MISFIAPILLLAGLASAQTAPQWGQCGGIGWSGPTTCPSGWTCTANGAYYSQCIPGGSGGGSTTTVGGGSGGSSTTTASGGSSTLAPGYSFIRAVVDPNFHKYLRSETQWKASDAVLGEPDTAAQFQITSGQLIQNANGTPLYAVVEPLTDTSASAKKLKVSWSTTPATDGTFVFSGDTVEWSSPNVKRSQNNAWLVCPDADGNRLLYVNLGAYGYQTPSGCADQTIHAYTGSTATA</sequence>
<dbReference type="InterPro" id="IPR035971">
    <property type="entry name" value="CBD_sf"/>
</dbReference>
<dbReference type="Pfam" id="PF25485">
    <property type="entry name" value="DUF7908"/>
    <property type="match status" value="1"/>
</dbReference>
<dbReference type="Proteomes" id="UP001383192">
    <property type="component" value="Unassembled WGS sequence"/>
</dbReference>
<dbReference type="PROSITE" id="PS51164">
    <property type="entry name" value="CBM1_2"/>
    <property type="match status" value="1"/>
</dbReference>